<evidence type="ECO:0000313" key="2">
    <source>
        <dbReference type="Proteomes" id="UP000622860"/>
    </source>
</evidence>
<sequence>MSRKIGLNRLEAWTRDDEWVRRWYEANQFEMADSYLHVYMDGKEELKEALKSDVPKLYPVQGFAHYVGEDRELMKRKFKRVHECVCYEKYLSK</sequence>
<organism evidence="1 2">
    <name type="scientific">Virgibacillus oceani</name>
    <dbReference type="NCBI Taxonomy" id="1479511"/>
    <lineage>
        <taxon>Bacteria</taxon>
        <taxon>Bacillati</taxon>
        <taxon>Bacillota</taxon>
        <taxon>Bacilli</taxon>
        <taxon>Bacillales</taxon>
        <taxon>Bacillaceae</taxon>
        <taxon>Virgibacillus</taxon>
    </lineage>
</organism>
<keyword evidence="2" id="KW-1185">Reference proteome</keyword>
<evidence type="ECO:0000313" key="1">
    <source>
        <dbReference type="EMBL" id="GGG82619.1"/>
    </source>
</evidence>
<dbReference type="AlphaFoldDB" id="A0A917HLV2"/>
<proteinExistence type="predicted"/>
<dbReference type="Proteomes" id="UP000622860">
    <property type="component" value="Unassembled WGS sequence"/>
</dbReference>
<accession>A0A917HLV2</accession>
<gene>
    <name evidence="1" type="ORF">GCM10011398_30190</name>
</gene>
<protein>
    <submittedName>
        <fullName evidence="1">Uncharacterized protein</fullName>
    </submittedName>
</protein>
<reference evidence="1" key="1">
    <citation type="journal article" date="2014" name="Int. J. Syst. Evol. Microbiol.">
        <title>Complete genome sequence of Corynebacterium casei LMG S-19264T (=DSM 44701T), isolated from a smear-ripened cheese.</title>
        <authorList>
            <consortium name="US DOE Joint Genome Institute (JGI-PGF)"/>
            <person name="Walter F."/>
            <person name="Albersmeier A."/>
            <person name="Kalinowski J."/>
            <person name="Ruckert C."/>
        </authorList>
    </citation>
    <scope>NUCLEOTIDE SEQUENCE</scope>
    <source>
        <strain evidence="1">CGMCC 1.12754</strain>
    </source>
</reference>
<name>A0A917HLV2_9BACI</name>
<comment type="caution">
    <text evidence="1">The sequence shown here is derived from an EMBL/GenBank/DDBJ whole genome shotgun (WGS) entry which is preliminary data.</text>
</comment>
<reference evidence="1" key="2">
    <citation type="submission" date="2020-09" db="EMBL/GenBank/DDBJ databases">
        <authorList>
            <person name="Sun Q."/>
            <person name="Zhou Y."/>
        </authorList>
    </citation>
    <scope>NUCLEOTIDE SEQUENCE</scope>
    <source>
        <strain evidence="1">CGMCC 1.12754</strain>
    </source>
</reference>
<dbReference type="EMBL" id="BMFR01000015">
    <property type="protein sequence ID" value="GGG82619.1"/>
    <property type="molecule type" value="Genomic_DNA"/>
</dbReference>